<dbReference type="InterPro" id="IPR050508">
    <property type="entry name" value="Methyltransf_Superfamily"/>
</dbReference>
<feature type="domain" description="Methyltransferase type 11" evidence="1">
    <location>
        <begin position="77"/>
        <end position="170"/>
    </location>
</feature>
<proteinExistence type="predicted"/>
<dbReference type="EMBL" id="CP029600">
    <property type="protein sequence ID" value="AWO01170.1"/>
    <property type="molecule type" value="Genomic_DNA"/>
</dbReference>
<gene>
    <name evidence="2" type="ORF">DLD77_05430</name>
</gene>
<sequence>MLVLLKILRKIKHAVAPLFTSTSSIKYWEKRAKQYGARSVIHLGHSEEELAAITQKQQNILFPLLQKELKGDEKLLLDLGCGPGRFTHDLAVLCHCQAVGIDPIQHLLDIAPASPLVNYNLMKEGIIPLDDNSVNITWICLVLGSVTNMTVLEKTVSEVLRVTKPGGLVFLVEKTSEDLSNYKTKTVAFYESSFKVFNLRKIEEYQDLEDCNSIFIGRKP</sequence>
<evidence type="ECO:0000313" key="3">
    <source>
        <dbReference type="Proteomes" id="UP000246099"/>
    </source>
</evidence>
<dbReference type="RefSeq" id="WP_119077385.1">
    <property type="nucleotide sequence ID" value="NZ_CP029600.1"/>
</dbReference>
<evidence type="ECO:0000259" key="1">
    <source>
        <dbReference type="Pfam" id="PF08241"/>
    </source>
</evidence>
<reference evidence="2 3" key="1">
    <citation type="submission" date="2018-05" db="EMBL/GenBank/DDBJ databases">
        <title>Chitinophaga sp. nov., isolated from rhizosphere soil of Alhagi.</title>
        <authorList>
            <person name="Liu Y."/>
        </authorList>
    </citation>
    <scope>NUCLEOTIDE SEQUENCE [LARGE SCALE GENOMIC DNA]</scope>
    <source>
        <strain evidence="2 3">T22</strain>
    </source>
</reference>
<dbReference type="SUPFAM" id="SSF53335">
    <property type="entry name" value="S-adenosyl-L-methionine-dependent methyltransferases"/>
    <property type="match status" value="1"/>
</dbReference>
<dbReference type="InterPro" id="IPR013216">
    <property type="entry name" value="Methyltransf_11"/>
</dbReference>
<dbReference type="PANTHER" id="PTHR42912">
    <property type="entry name" value="METHYLTRANSFERASE"/>
    <property type="match status" value="1"/>
</dbReference>
<dbReference type="PANTHER" id="PTHR42912:SF93">
    <property type="entry name" value="N6-ADENOSINE-METHYLTRANSFERASE TMT1A"/>
    <property type="match status" value="1"/>
</dbReference>
<evidence type="ECO:0000313" key="2">
    <source>
        <dbReference type="EMBL" id="AWO01170.1"/>
    </source>
</evidence>
<organism evidence="2 3">
    <name type="scientific">Chitinophaga alhagiae</name>
    <dbReference type="NCBI Taxonomy" id="2203219"/>
    <lineage>
        <taxon>Bacteria</taxon>
        <taxon>Pseudomonadati</taxon>
        <taxon>Bacteroidota</taxon>
        <taxon>Chitinophagia</taxon>
        <taxon>Chitinophagales</taxon>
        <taxon>Chitinophagaceae</taxon>
        <taxon>Chitinophaga</taxon>
    </lineage>
</organism>
<dbReference type="CDD" id="cd02440">
    <property type="entry name" value="AdoMet_MTases"/>
    <property type="match status" value="1"/>
</dbReference>
<accession>A0ABM6WB38</accession>
<dbReference type="Proteomes" id="UP000246099">
    <property type="component" value="Chromosome"/>
</dbReference>
<dbReference type="InterPro" id="IPR029063">
    <property type="entry name" value="SAM-dependent_MTases_sf"/>
</dbReference>
<dbReference type="Pfam" id="PF08241">
    <property type="entry name" value="Methyltransf_11"/>
    <property type="match status" value="1"/>
</dbReference>
<dbReference type="Gene3D" id="3.40.50.150">
    <property type="entry name" value="Vaccinia Virus protein VP39"/>
    <property type="match status" value="1"/>
</dbReference>
<protein>
    <recommendedName>
        <fullName evidence="1">Methyltransferase type 11 domain-containing protein</fullName>
    </recommendedName>
</protein>
<keyword evidence="3" id="KW-1185">Reference proteome</keyword>
<name>A0ABM6WB38_9BACT</name>